<organism evidence="1 2">
    <name type="scientific">Daucus carota subsp. sativus</name>
    <name type="common">Carrot</name>
    <dbReference type="NCBI Taxonomy" id="79200"/>
    <lineage>
        <taxon>Eukaryota</taxon>
        <taxon>Viridiplantae</taxon>
        <taxon>Streptophyta</taxon>
        <taxon>Embryophyta</taxon>
        <taxon>Tracheophyta</taxon>
        <taxon>Spermatophyta</taxon>
        <taxon>Magnoliopsida</taxon>
        <taxon>eudicotyledons</taxon>
        <taxon>Gunneridae</taxon>
        <taxon>Pentapetalae</taxon>
        <taxon>asterids</taxon>
        <taxon>campanulids</taxon>
        <taxon>Apiales</taxon>
        <taxon>Apiaceae</taxon>
        <taxon>Apioideae</taxon>
        <taxon>Scandiceae</taxon>
        <taxon>Daucinae</taxon>
        <taxon>Daucus</taxon>
        <taxon>Daucus sect. Daucus</taxon>
    </lineage>
</organism>
<reference evidence="1" key="1">
    <citation type="journal article" date="2016" name="Nat. Genet.">
        <title>A high-quality carrot genome assembly provides new insights into carotenoid accumulation and asterid genome evolution.</title>
        <authorList>
            <person name="Iorizzo M."/>
            <person name="Ellison S."/>
            <person name="Senalik D."/>
            <person name="Zeng P."/>
            <person name="Satapoomin P."/>
            <person name="Huang J."/>
            <person name="Bowman M."/>
            <person name="Iovene M."/>
            <person name="Sanseverino W."/>
            <person name="Cavagnaro P."/>
            <person name="Yildiz M."/>
            <person name="Macko-Podgorni A."/>
            <person name="Moranska E."/>
            <person name="Grzebelus E."/>
            <person name="Grzebelus D."/>
            <person name="Ashrafi H."/>
            <person name="Zheng Z."/>
            <person name="Cheng S."/>
            <person name="Spooner D."/>
            <person name="Van Deynze A."/>
            <person name="Simon P."/>
        </authorList>
    </citation>
    <scope>NUCLEOTIDE SEQUENCE</scope>
    <source>
        <tissue evidence="1">Leaf</tissue>
    </source>
</reference>
<evidence type="ECO:0000313" key="1">
    <source>
        <dbReference type="EMBL" id="WOH10755.1"/>
    </source>
</evidence>
<proteinExistence type="predicted"/>
<reference evidence="1" key="2">
    <citation type="submission" date="2022-03" db="EMBL/GenBank/DDBJ databases">
        <title>Draft title - Genomic analysis of global carrot germplasm unveils the trajectory of domestication and the origin of high carotenoid orange carrot.</title>
        <authorList>
            <person name="Iorizzo M."/>
            <person name="Ellison S."/>
            <person name="Senalik D."/>
            <person name="Macko-Podgorni A."/>
            <person name="Grzebelus D."/>
            <person name="Bostan H."/>
            <person name="Rolling W."/>
            <person name="Curaba J."/>
            <person name="Simon P."/>
        </authorList>
    </citation>
    <scope>NUCLEOTIDE SEQUENCE</scope>
    <source>
        <tissue evidence="1">Leaf</tissue>
    </source>
</reference>
<protein>
    <submittedName>
        <fullName evidence="1">Uncharacterized protein</fullName>
    </submittedName>
</protein>
<name>A0AAF0XMC0_DAUCS</name>
<keyword evidence="2" id="KW-1185">Reference proteome</keyword>
<dbReference type="EMBL" id="CP093349">
    <property type="protein sequence ID" value="WOH10755.1"/>
    <property type="molecule type" value="Genomic_DNA"/>
</dbReference>
<evidence type="ECO:0000313" key="2">
    <source>
        <dbReference type="Proteomes" id="UP000077755"/>
    </source>
</evidence>
<gene>
    <name evidence="1" type="ORF">DCAR_0730225</name>
</gene>
<dbReference type="AlphaFoldDB" id="A0AAF0XMC0"/>
<sequence length="141" mass="16429">MAIKEFHYSSYFGESQGHLHYAEVCPYDPSLNVYEMKSDYSGWFVKYQIDLVPISKAFPVMKERAYYSGESFNAAVALLVRTDNFKEDSFLVLELPGQIIHYNLVDRSFRVICNFGEDLQKRRLSLCYYSCGGLKAWPYNQ</sequence>
<accession>A0AAF0XMC0</accession>
<dbReference type="Proteomes" id="UP000077755">
    <property type="component" value="Chromosome 7"/>
</dbReference>